<feature type="transmembrane region" description="Helical" evidence="7">
    <location>
        <begin position="181"/>
        <end position="201"/>
    </location>
</feature>
<name>A0AAE0UE57_SORBR</name>
<dbReference type="PANTHER" id="PTHR33048:SF155">
    <property type="entry name" value="INTEGRAL MEMBRANE PROTEIN"/>
    <property type="match status" value="1"/>
</dbReference>
<dbReference type="Pfam" id="PF20684">
    <property type="entry name" value="Fung_rhodopsin"/>
    <property type="match status" value="1"/>
</dbReference>
<comment type="similarity">
    <text evidence="5">Belongs to the SAT4 family.</text>
</comment>
<comment type="subcellular location">
    <subcellularLocation>
        <location evidence="1">Membrane</location>
        <topology evidence="1">Multi-pass membrane protein</topology>
    </subcellularLocation>
</comment>
<organism evidence="9 10">
    <name type="scientific">Sordaria brevicollis</name>
    <dbReference type="NCBI Taxonomy" id="83679"/>
    <lineage>
        <taxon>Eukaryota</taxon>
        <taxon>Fungi</taxon>
        <taxon>Dikarya</taxon>
        <taxon>Ascomycota</taxon>
        <taxon>Pezizomycotina</taxon>
        <taxon>Sordariomycetes</taxon>
        <taxon>Sordariomycetidae</taxon>
        <taxon>Sordariales</taxon>
        <taxon>Sordariaceae</taxon>
        <taxon>Sordaria</taxon>
    </lineage>
</organism>
<keyword evidence="2 7" id="KW-0812">Transmembrane</keyword>
<feature type="domain" description="Rhodopsin" evidence="8">
    <location>
        <begin position="36"/>
        <end position="275"/>
    </location>
</feature>
<keyword evidence="3 7" id="KW-1133">Transmembrane helix</keyword>
<protein>
    <recommendedName>
        <fullName evidence="8">Rhodopsin domain-containing protein</fullName>
    </recommendedName>
</protein>
<dbReference type="EMBL" id="JAUTDP010000003">
    <property type="protein sequence ID" value="KAK3400763.1"/>
    <property type="molecule type" value="Genomic_DNA"/>
</dbReference>
<feature type="transmembrane region" description="Helical" evidence="7">
    <location>
        <begin position="130"/>
        <end position="152"/>
    </location>
</feature>
<evidence type="ECO:0000256" key="3">
    <source>
        <dbReference type="ARBA" id="ARBA00022989"/>
    </source>
</evidence>
<reference evidence="9" key="2">
    <citation type="submission" date="2023-07" db="EMBL/GenBank/DDBJ databases">
        <authorList>
            <consortium name="Lawrence Berkeley National Laboratory"/>
            <person name="Haridas S."/>
            <person name="Hensen N."/>
            <person name="Bonometti L."/>
            <person name="Westerberg I."/>
            <person name="Brannstrom I.O."/>
            <person name="Guillou S."/>
            <person name="Cros-Aarteil S."/>
            <person name="Calhoun S."/>
            <person name="Kuo A."/>
            <person name="Mondo S."/>
            <person name="Pangilinan J."/>
            <person name="Riley R."/>
            <person name="LaButti K."/>
            <person name="Andreopoulos B."/>
            <person name="Lipzen A."/>
            <person name="Chen C."/>
            <person name="Yanf M."/>
            <person name="Daum C."/>
            <person name="Ng V."/>
            <person name="Clum A."/>
            <person name="Steindorff A."/>
            <person name="Ohm R."/>
            <person name="Martin F."/>
            <person name="Silar P."/>
            <person name="Natvig D."/>
            <person name="Lalanne C."/>
            <person name="Gautier V."/>
            <person name="Ament-velasquez S.L."/>
            <person name="Kruys A."/>
            <person name="Hutchinson M.I."/>
            <person name="Powell A.J."/>
            <person name="Barry K."/>
            <person name="Miller A.N."/>
            <person name="Grigoriev I.V."/>
            <person name="Debuchy R."/>
            <person name="Gladieux P."/>
            <person name="Thoren M.H."/>
            <person name="Johannesson H."/>
        </authorList>
    </citation>
    <scope>NUCLEOTIDE SEQUENCE</scope>
    <source>
        <strain evidence="9">FGSC 1904</strain>
    </source>
</reference>
<dbReference type="InterPro" id="IPR049326">
    <property type="entry name" value="Rhodopsin_dom_fungi"/>
</dbReference>
<dbReference type="GO" id="GO:0016020">
    <property type="term" value="C:membrane"/>
    <property type="evidence" value="ECO:0007669"/>
    <property type="project" value="UniProtKB-SubCell"/>
</dbReference>
<evidence type="ECO:0000256" key="4">
    <source>
        <dbReference type="ARBA" id="ARBA00023136"/>
    </source>
</evidence>
<accession>A0AAE0UE57</accession>
<feature type="region of interest" description="Disordered" evidence="6">
    <location>
        <begin position="290"/>
        <end position="310"/>
    </location>
</feature>
<dbReference type="AlphaFoldDB" id="A0AAE0UE57"/>
<feature type="transmembrane region" description="Helical" evidence="7">
    <location>
        <begin position="213"/>
        <end position="231"/>
    </location>
</feature>
<sequence length="466" mass="50517">MSNQGVSEDYLRANKGPEIIVIIVTIVSISTAFVFARLFVRTRILGKLEVDDFLILLGAACAWICVGMTIVSIHYGFGKHASVLDLDDMQQMIKWTFFSFTPSILAFTIPKFAVVSLLTRLLNPSKWHRVFLWVLVGTCQVAILGCAIILFAQCTPTVAQWDFSIENKKCWSPWVLVKYSMVAGCFSALTDLYLAVYPTIVLFKLQINRKKKAALCFALGIGSVSAIVSVYKSTRLPSLAGEDFSWDTTDLVIWSLIEGSTIIIASCIPLLQPLLDVLLGRRTLCSTPQSGGYKSGYGRHTTRDGYHKQSSKLNDVELEAGTLSKNKSQLRSKTDPDDDLLKTVIARVDSETGSATEVGENGYNSQESILNVKGQQGVQVQGQPQQVGNGIDRSRSSAGTVMGVAISGNGNGASGGMNATQAPAGMIMRTQEVTMTVETHNEFGGHGQTPGNGGDLPAYPARAARW</sequence>
<feature type="transmembrane region" description="Helical" evidence="7">
    <location>
        <begin position="251"/>
        <end position="271"/>
    </location>
</feature>
<dbReference type="Proteomes" id="UP001281003">
    <property type="component" value="Unassembled WGS sequence"/>
</dbReference>
<keyword evidence="4 7" id="KW-0472">Membrane</keyword>
<proteinExistence type="inferred from homology"/>
<gene>
    <name evidence="9" type="ORF">B0T20DRAFT_152699</name>
</gene>
<evidence type="ECO:0000256" key="2">
    <source>
        <dbReference type="ARBA" id="ARBA00022692"/>
    </source>
</evidence>
<evidence type="ECO:0000313" key="10">
    <source>
        <dbReference type="Proteomes" id="UP001281003"/>
    </source>
</evidence>
<dbReference type="InterPro" id="IPR052337">
    <property type="entry name" value="SAT4-like"/>
</dbReference>
<reference evidence="9" key="1">
    <citation type="journal article" date="2023" name="Mol. Phylogenet. Evol.">
        <title>Genome-scale phylogeny and comparative genomics of the fungal order Sordariales.</title>
        <authorList>
            <person name="Hensen N."/>
            <person name="Bonometti L."/>
            <person name="Westerberg I."/>
            <person name="Brannstrom I.O."/>
            <person name="Guillou S."/>
            <person name="Cros-Aarteil S."/>
            <person name="Calhoun S."/>
            <person name="Haridas S."/>
            <person name="Kuo A."/>
            <person name="Mondo S."/>
            <person name="Pangilinan J."/>
            <person name="Riley R."/>
            <person name="LaButti K."/>
            <person name="Andreopoulos B."/>
            <person name="Lipzen A."/>
            <person name="Chen C."/>
            <person name="Yan M."/>
            <person name="Daum C."/>
            <person name="Ng V."/>
            <person name="Clum A."/>
            <person name="Steindorff A."/>
            <person name="Ohm R.A."/>
            <person name="Martin F."/>
            <person name="Silar P."/>
            <person name="Natvig D.O."/>
            <person name="Lalanne C."/>
            <person name="Gautier V."/>
            <person name="Ament-Velasquez S.L."/>
            <person name="Kruys A."/>
            <person name="Hutchinson M.I."/>
            <person name="Powell A.J."/>
            <person name="Barry K."/>
            <person name="Miller A.N."/>
            <person name="Grigoriev I.V."/>
            <person name="Debuchy R."/>
            <person name="Gladieux P."/>
            <person name="Hiltunen Thoren M."/>
            <person name="Johannesson H."/>
        </authorList>
    </citation>
    <scope>NUCLEOTIDE SEQUENCE</scope>
    <source>
        <strain evidence="9">FGSC 1904</strain>
    </source>
</reference>
<keyword evidence="10" id="KW-1185">Reference proteome</keyword>
<evidence type="ECO:0000259" key="8">
    <source>
        <dbReference type="Pfam" id="PF20684"/>
    </source>
</evidence>
<feature type="transmembrane region" description="Helical" evidence="7">
    <location>
        <begin position="97"/>
        <end position="118"/>
    </location>
</feature>
<evidence type="ECO:0000256" key="5">
    <source>
        <dbReference type="ARBA" id="ARBA00038359"/>
    </source>
</evidence>
<evidence type="ECO:0000256" key="1">
    <source>
        <dbReference type="ARBA" id="ARBA00004141"/>
    </source>
</evidence>
<evidence type="ECO:0000256" key="7">
    <source>
        <dbReference type="SAM" id="Phobius"/>
    </source>
</evidence>
<evidence type="ECO:0000313" key="9">
    <source>
        <dbReference type="EMBL" id="KAK3400763.1"/>
    </source>
</evidence>
<comment type="caution">
    <text evidence="9">The sequence shown here is derived from an EMBL/GenBank/DDBJ whole genome shotgun (WGS) entry which is preliminary data.</text>
</comment>
<feature type="transmembrane region" description="Helical" evidence="7">
    <location>
        <begin position="52"/>
        <end position="77"/>
    </location>
</feature>
<dbReference type="PANTHER" id="PTHR33048">
    <property type="entry name" value="PTH11-LIKE INTEGRAL MEMBRANE PROTEIN (AFU_ORTHOLOGUE AFUA_5G11245)"/>
    <property type="match status" value="1"/>
</dbReference>
<evidence type="ECO:0000256" key="6">
    <source>
        <dbReference type="SAM" id="MobiDB-lite"/>
    </source>
</evidence>
<feature type="transmembrane region" description="Helical" evidence="7">
    <location>
        <begin position="20"/>
        <end position="40"/>
    </location>
</feature>